<reference evidence="7" key="1">
    <citation type="journal article" date="2019" name="Int. J. Syst. Evol. Microbiol.">
        <title>The Global Catalogue of Microorganisms (GCM) 10K type strain sequencing project: providing services to taxonomists for standard genome sequencing and annotation.</title>
        <authorList>
            <consortium name="The Broad Institute Genomics Platform"/>
            <consortium name="The Broad Institute Genome Sequencing Center for Infectious Disease"/>
            <person name="Wu L."/>
            <person name="Ma J."/>
        </authorList>
    </citation>
    <scope>NUCLEOTIDE SEQUENCE [LARGE SCALE GENOMIC DNA]</scope>
    <source>
        <strain evidence="7">CCUG 56608</strain>
    </source>
</reference>
<evidence type="ECO:0000256" key="4">
    <source>
        <dbReference type="ARBA" id="ARBA00023277"/>
    </source>
</evidence>
<dbReference type="EMBL" id="JBHTKK010000031">
    <property type="protein sequence ID" value="MFD1067941.1"/>
    <property type="molecule type" value="Genomic_DNA"/>
</dbReference>
<evidence type="ECO:0000256" key="2">
    <source>
        <dbReference type="ARBA" id="ARBA00006206"/>
    </source>
</evidence>
<comment type="pathway">
    <text evidence="1 5">Carbohydrate metabolism; hexose metabolism.</text>
</comment>
<dbReference type="RefSeq" id="WP_379594109.1">
    <property type="nucleotide sequence ID" value="NZ_JBHTKK010000031.1"/>
</dbReference>
<gene>
    <name evidence="6" type="ORF">ACFQ19_18195</name>
</gene>
<dbReference type="GO" id="GO:0016853">
    <property type="term" value="F:isomerase activity"/>
    <property type="evidence" value="ECO:0007669"/>
    <property type="project" value="UniProtKB-KW"/>
</dbReference>
<dbReference type="PANTHER" id="PTHR10091:SF0">
    <property type="entry name" value="GALACTOSE MUTAROTASE"/>
    <property type="match status" value="1"/>
</dbReference>
<keyword evidence="7" id="KW-1185">Reference proteome</keyword>
<evidence type="ECO:0000256" key="5">
    <source>
        <dbReference type="PIRNR" id="PIRNR005096"/>
    </source>
</evidence>
<accession>A0ABW3NN60</accession>
<dbReference type="NCBIfam" id="NF008277">
    <property type="entry name" value="PRK11055.1"/>
    <property type="match status" value="1"/>
</dbReference>
<evidence type="ECO:0000313" key="6">
    <source>
        <dbReference type="EMBL" id="MFD1067941.1"/>
    </source>
</evidence>
<organism evidence="6 7">
    <name type="scientific">Oceanobacillus locisalsi</name>
    <dbReference type="NCBI Taxonomy" id="546107"/>
    <lineage>
        <taxon>Bacteria</taxon>
        <taxon>Bacillati</taxon>
        <taxon>Bacillota</taxon>
        <taxon>Bacilli</taxon>
        <taxon>Bacillales</taxon>
        <taxon>Bacillaceae</taxon>
        <taxon>Oceanobacillus</taxon>
    </lineage>
</organism>
<evidence type="ECO:0000313" key="7">
    <source>
        <dbReference type="Proteomes" id="UP001597041"/>
    </source>
</evidence>
<evidence type="ECO:0000256" key="1">
    <source>
        <dbReference type="ARBA" id="ARBA00005028"/>
    </source>
</evidence>
<protein>
    <recommendedName>
        <fullName evidence="5">Aldose 1-epimerase</fullName>
        <ecNumber evidence="5">5.1.3.3</ecNumber>
    </recommendedName>
</protein>
<dbReference type="EC" id="5.1.3.3" evidence="5"/>
<dbReference type="InterPro" id="IPR011013">
    <property type="entry name" value="Gal_mutarotase_sf_dom"/>
</dbReference>
<dbReference type="InterPro" id="IPR015443">
    <property type="entry name" value="Aldose_1-epimerase"/>
</dbReference>
<dbReference type="Proteomes" id="UP001597041">
    <property type="component" value="Unassembled WGS sequence"/>
</dbReference>
<dbReference type="PIRSF" id="PIRSF005096">
    <property type="entry name" value="GALM"/>
    <property type="match status" value="1"/>
</dbReference>
<dbReference type="InterPro" id="IPR047215">
    <property type="entry name" value="Galactose_mutarotase-like"/>
</dbReference>
<comment type="caution">
    <text evidence="6">The sequence shown here is derived from an EMBL/GenBank/DDBJ whole genome shotgun (WGS) entry which is preliminary data.</text>
</comment>
<dbReference type="CDD" id="cd09019">
    <property type="entry name" value="galactose_mutarotase_like"/>
    <property type="match status" value="1"/>
</dbReference>
<dbReference type="InterPro" id="IPR008183">
    <property type="entry name" value="Aldose_1/G6P_1-epimerase"/>
</dbReference>
<name>A0ABW3NN60_9BACI</name>
<evidence type="ECO:0000256" key="3">
    <source>
        <dbReference type="ARBA" id="ARBA00023235"/>
    </source>
</evidence>
<dbReference type="SUPFAM" id="SSF74650">
    <property type="entry name" value="Galactose mutarotase-like"/>
    <property type="match status" value="1"/>
</dbReference>
<dbReference type="Gene3D" id="2.70.98.10">
    <property type="match status" value="1"/>
</dbReference>
<keyword evidence="3 5" id="KW-0413">Isomerase</keyword>
<proteinExistence type="inferred from homology"/>
<dbReference type="Pfam" id="PF01263">
    <property type="entry name" value="Aldose_epim"/>
    <property type="match status" value="1"/>
</dbReference>
<sequence>MQLSQNKFGEIDNQTVYSFTITNNNGAELTCINYGCIITKIMAPNRQGTLENVVLSYDTLEEYVHDTTFLGAIIGPVGGRIKDAYFEMEGQTYTLTKNEEENHLHGGIKGFHRVVWDAEVFKSEGAAGVQFKYMSIDGEEGYPGNVTVQVTYTLNNENELAIEYEALSDKKTILTMTNHSYFNLSGNLKRDILDHTLKLKSDQFLELDQEFIPTGTLLDVRNTPFDFTQEKNIKSGTVSNHPQNMLVGKGYDHPFLLKSNHDEEIILKDPESGRKLTIETDEPGVIVYSGNSINRGNIRGVPSRKHLGICLETQALPNAVHFPTFPSIMIHADEKYHSVTKYRFGVE</sequence>
<keyword evidence="4 5" id="KW-0119">Carbohydrate metabolism</keyword>
<dbReference type="PANTHER" id="PTHR10091">
    <property type="entry name" value="ALDOSE-1-EPIMERASE"/>
    <property type="match status" value="1"/>
</dbReference>
<dbReference type="InterPro" id="IPR014718">
    <property type="entry name" value="GH-type_carb-bd"/>
</dbReference>
<comment type="catalytic activity">
    <reaction evidence="5">
        <text>alpha-D-glucose = beta-D-glucose</text>
        <dbReference type="Rhea" id="RHEA:10264"/>
        <dbReference type="ChEBI" id="CHEBI:15903"/>
        <dbReference type="ChEBI" id="CHEBI:17925"/>
        <dbReference type="EC" id="5.1.3.3"/>
    </reaction>
</comment>
<comment type="similarity">
    <text evidence="2 5">Belongs to the aldose epimerase family.</text>
</comment>